<organism evidence="1 2">
    <name type="scientific">Naganishia adeliensis</name>
    <dbReference type="NCBI Taxonomy" id="92952"/>
    <lineage>
        <taxon>Eukaryota</taxon>
        <taxon>Fungi</taxon>
        <taxon>Dikarya</taxon>
        <taxon>Basidiomycota</taxon>
        <taxon>Agaricomycotina</taxon>
        <taxon>Tremellomycetes</taxon>
        <taxon>Filobasidiales</taxon>
        <taxon>Filobasidiaceae</taxon>
        <taxon>Naganishia</taxon>
    </lineage>
</organism>
<protein>
    <submittedName>
        <fullName evidence="1">Uncharacterized protein</fullName>
    </submittedName>
</protein>
<gene>
    <name evidence="1" type="ORF">QFC20_002199</name>
</gene>
<proteinExistence type="predicted"/>
<name>A0ACC2WMU7_9TREE</name>
<evidence type="ECO:0000313" key="1">
    <source>
        <dbReference type="EMBL" id="KAJ9112411.1"/>
    </source>
</evidence>
<evidence type="ECO:0000313" key="2">
    <source>
        <dbReference type="Proteomes" id="UP001230649"/>
    </source>
</evidence>
<accession>A0ACC2WMU7</accession>
<dbReference type="Proteomes" id="UP001230649">
    <property type="component" value="Unassembled WGS sequence"/>
</dbReference>
<sequence>MNALYSTGTRQQTSIQRDLDLMASGKSTPAIQGQILATLNSFSRVIDDYDQMAKKETKEEKREKALLRVQRFKEEHRELKARFEQQKRQAEDAARSELLGGASTGGNSSSIGSASGTGFAHRSAAGRSARQRANAPSSPLMESPFSLPNTTNAGAGPNSREDFALREHSFLQETEASLDQYIAQGRAVLGDLVEQGTTLRGAKKKVLKAAETLGLSRQVIKWVDKRSHLFAIYLTWTGSGKVLADMFALDGDVLQQALQEGDTQDRQSATPTSDDLHDSFDGMEKDGEVEGKLSKNEPKVIENGRQGIIRDLPAGIRLLQPMAAAETHELTPLESRRVVSEPKMTSLKGIPGLNPPPAFQERFKYIICSSGLLKERPNFEGRHHLHHDNVTSQPEIPGPRMSLAGLGIQAISYGRGDDENITTEPETSGLRRRNILERESQRQMPNPPASFRRPSSSSASVPSTPVFPSSNEYQSYTGWRFLAYTPFVRAISPYTEPIVLLLSSLLWMFQIVGWIWLELLAVGAIVLCGFTNIIVKMSTEEKRNRPRARSRKSRRASRDSPSKRGTPTHRIAQAEPGVKSDLIENIATSKPGSFSTSIPIGESNRDEARNAIENHESAVIVPVTQLEPAEAPDSDTHEATSLQGLALETLQTVVQNAEEMDEVIGNALTVIGESERSSQYAGNEARTKRLRQSLQTAFKNLNNHLTETYNSLTPLVSAQELRTLEVMYGVAEDHEKAGYQSPNPRSPGVPLPLRSPLMRLLDVEHNDRGMNRLSTSEYSTTSTSVEEENSFERDETHRATGSPTRGGTIVKRNRSRSSFTFQNTGATTPSRTNQPLHGFSAGGSTAVSQDRFSPLPARSPRLAQRSTTNLRRASSLKEKASSGTIRPAWTDASGESDLDGGEVRRLRYNWRYPSTLKEESESSQSLFAANASAQAEATIKSPFAEGDNASEPQLITIPVRPKGQLRELRLSQSGIGLNSQSHTPLLSSSLSPQFGLSRTPDEQDPGAYFQLGKAPGRASPMRLHLHLKRKRVACALLALDFSGDDKVGDGPMHIRHIALAKYWADVHMILDDLRRGLLSVANDIQTPTSASREAHYEPFLPGRPHDSFAPRQSDQFVMLEQIHILSRLLAGAQNELTELKSSVEQGDREEILQQWDRLRLDLAAMIRTWEKGRTTAAKTSLPLAAGAESGDLDQVPDFVRHWDIDDLPALDKQDEDASNEPSNLLSVPDESSTGQVTAHDDATNHLLNSTSASFLPPPGIEDVFEAVLDFAPARLPPTGADGKKLSREERIQMVKLARETATAGIGKAESGSSAGPLAVAAPTMAKNGQVMDELKSVIGEMKRRRTTASTAPE</sequence>
<dbReference type="EMBL" id="JASBWS010000015">
    <property type="protein sequence ID" value="KAJ9112411.1"/>
    <property type="molecule type" value="Genomic_DNA"/>
</dbReference>
<keyword evidence="2" id="KW-1185">Reference proteome</keyword>
<reference evidence="1" key="1">
    <citation type="submission" date="2023-04" db="EMBL/GenBank/DDBJ databases">
        <title>Draft Genome sequencing of Naganishia species isolated from polar environments using Oxford Nanopore Technology.</title>
        <authorList>
            <person name="Leo P."/>
            <person name="Venkateswaran K."/>
        </authorList>
    </citation>
    <scope>NUCLEOTIDE SEQUENCE</scope>
    <source>
        <strain evidence="1">MNA-CCFEE 5262</strain>
    </source>
</reference>
<comment type="caution">
    <text evidence="1">The sequence shown here is derived from an EMBL/GenBank/DDBJ whole genome shotgun (WGS) entry which is preliminary data.</text>
</comment>